<keyword evidence="2" id="KW-1185">Reference proteome</keyword>
<dbReference type="Proteomes" id="UP000557717">
    <property type="component" value="Unassembled WGS sequence"/>
</dbReference>
<organism evidence="1 2">
    <name type="scientific">Haloferula luteola</name>
    <dbReference type="NCBI Taxonomy" id="595692"/>
    <lineage>
        <taxon>Bacteria</taxon>
        <taxon>Pseudomonadati</taxon>
        <taxon>Verrucomicrobiota</taxon>
        <taxon>Verrucomicrobiia</taxon>
        <taxon>Verrucomicrobiales</taxon>
        <taxon>Verrucomicrobiaceae</taxon>
        <taxon>Haloferula</taxon>
    </lineage>
</organism>
<gene>
    <name evidence="1" type="ORF">HNR46_002616</name>
</gene>
<name>A0A840VI16_9BACT</name>
<accession>A0A840VI16</accession>
<sequence length="192" mass="19890">MKIRSIKDRQGALPLFVEAALTAASTATVATTATTPATAVIETATATATAATAISAEAATATTAAAAATTAFTVAATAATTFSTEAATTTTAALLATPTGFACFRRIDAQGTAAKVLTIQGLDCQVDFCRVFQRHEAEASWSSSFTVRDQFHPLHRSKFGEELGHLFLGGSEGQVAHVDVHVSVGLKRAMWR</sequence>
<dbReference type="AlphaFoldDB" id="A0A840VI16"/>
<proteinExistence type="predicted"/>
<comment type="caution">
    <text evidence="1">The sequence shown here is derived from an EMBL/GenBank/DDBJ whole genome shotgun (WGS) entry which is preliminary data.</text>
</comment>
<dbReference type="EMBL" id="JACHFD010000012">
    <property type="protein sequence ID" value="MBB5352371.1"/>
    <property type="molecule type" value="Genomic_DNA"/>
</dbReference>
<protein>
    <submittedName>
        <fullName evidence="1">Uncharacterized protein</fullName>
    </submittedName>
</protein>
<evidence type="ECO:0000313" key="1">
    <source>
        <dbReference type="EMBL" id="MBB5352371.1"/>
    </source>
</evidence>
<reference evidence="1 2" key="1">
    <citation type="submission" date="2020-08" db="EMBL/GenBank/DDBJ databases">
        <title>Genomic Encyclopedia of Type Strains, Phase IV (KMG-IV): sequencing the most valuable type-strain genomes for metagenomic binning, comparative biology and taxonomic classification.</title>
        <authorList>
            <person name="Goeker M."/>
        </authorList>
    </citation>
    <scope>NUCLEOTIDE SEQUENCE [LARGE SCALE GENOMIC DNA]</scope>
    <source>
        <strain evidence="1 2">YC6886</strain>
    </source>
</reference>
<evidence type="ECO:0000313" key="2">
    <source>
        <dbReference type="Proteomes" id="UP000557717"/>
    </source>
</evidence>